<keyword evidence="3" id="KW-0597">Phosphoprotein</keyword>
<dbReference type="InterPro" id="IPR046947">
    <property type="entry name" value="LytR-like"/>
</dbReference>
<dbReference type="InterPro" id="IPR007492">
    <property type="entry name" value="LytTR_DNA-bd_dom"/>
</dbReference>
<sequence length="238" mass="27947">MTVKILVCDDDPTFVNQLVELINRQPKYGTSNISITGCSDPSQLNDKMLSEFNIMFLDIDMGQYSGLSIARRVRNLQLNSLLIFVTHYVEFSLEGYEVNAFRYLLKESLSEKLPIYFKEAMMQFAQKGNALKFTASGEDYVVQYENIVYLESHLRIIHLHTRHPERINEYFYATMEEMEKELSPAGFLRIHKSYLVNMQHIKKLNYDRAQLSDDTILPVSQKKFSEIKLRYMNWKAQQ</sequence>
<dbReference type="Gene3D" id="2.40.50.1020">
    <property type="entry name" value="LytTr DNA-binding domain"/>
    <property type="match status" value="1"/>
</dbReference>
<dbReference type="STRING" id="1650663.GCA_001486665_02492"/>
<dbReference type="Gene3D" id="3.40.50.2300">
    <property type="match status" value="1"/>
</dbReference>
<feature type="modified residue" description="4-aspartylphosphate" evidence="3">
    <location>
        <position position="58"/>
    </location>
</feature>
<comment type="function">
    <text evidence="2">May play the central regulatory role in sporulation. It may be an element of the effector pathway responsible for the activation of sporulation genes in response to nutritional stress. Spo0A may act in concert with spo0H (a sigma factor) to control the expression of some genes that are critical to the sporulation process.</text>
</comment>
<protein>
    <recommendedName>
        <fullName evidence="1">Stage 0 sporulation protein A homolog</fullName>
    </recommendedName>
</protein>
<gene>
    <name evidence="6" type="ORF">EDD77_1317</name>
</gene>
<organism evidence="6 7">
    <name type="scientific">Allofournierella massiliensis</name>
    <dbReference type="NCBI Taxonomy" id="1650663"/>
    <lineage>
        <taxon>Bacteria</taxon>
        <taxon>Bacillati</taxon>
        <taxon>Bacillota</taxon>
        <taxon>Clostridia</taxon>
        <taxon>Eubacteriales</taxon>
        <taxon>Oscillospiraceae</taxon>
        <taxon>Allofournierella</taxon>
    </lineage>
</organism>
<dbReference type="GO" id="GO:0000156">
    <property type="term" value="F:phosphorelay response regulator activity"/>
    <property type="evidence" value="ECO:0007669"/>
    <property type="project" value="InterPro"/>
</dbReference>
<evidence type="ECO:0000256" key="1">
    <source>
        <dbReference type="ARBA" id="ARBA00018672"/>
    </source>
</evidence>
<feature type="domain" description="Response regulatory" evidence="4">
    <location>
        <begin position="4"/>
        <end position="121"/>
    </location>
</feature>
<name>A0A4R1QIW6_9FIRM</name>
<evidence type="ECO:0000259" key="5">
    <source>
        <dbReference type="PROSITE" id="PS50930"/>
    </source>
</evidence>
<comment type="caution">
    <text evidence="6">The sequence shown here is derived from an EMBL/GenBank/DDBJ whole genome shotgun (WGS) entry which is preliminary data.</text>
</comment>
<dbReference type="Pfam" id="PF00072">
    <property type="entry name" value="Response_reg"/>
    <property type="match status" value="1"/>
</dbReference>
<evidence type="ECO:0000313" key="6">
    <source>
        <dbReference type="EMBL" id="TCL53548.1"/>
    </source>
</evidence>
<dbReference type="PANTHER" id="PTHR37299:SF1">
    <property type="entry name" value="STAGE 0 SPORULATION PROTEIN A HOMOLOG"/>
    <property type="match status" value="1"/>
</dbReference>
<dbReference type="SMART" id="SM00850">
    <property type="entry name" value="LytTR"/>
    <property type="match status" value="1"/>
</dbReference>
<dbReference type="PROSITE" id="PS50110">
    <property type="entry name" value="RESPONSE_REGULATORY"/>
    <property type="match status" value="1"/>
</dbReference>
<dbReference type="EMBL" id="SLUM01000031">
    <property type="protein sequence ID" value="TCL53548.1"/>
    <property type="molecule type" value="Genomic_DNA"/>
</dbReference>
<proteinExistence type="predicted"/>
<feature type="domain" description="HTH LytTR-type" evidence="5">
    <location>
        <begin position="131"/>
        <end position="233"/>
    </location>
</feature>
<evidence type="ECO:0000313" key="7">
    <source>
        <dbReference type="Proteomes" id="UP000295184"/>
    </source>
</evidence>
<dbReference type="GO" id="GO:0003677">
    <property type="term" value="F:DNA binding"/>
    <property type="evidence" value="ECO:0007669"/>
    <property type="project" value="InterPro"/>
</dbReference>
<dbReference type="PANTHER" id="PTHR37299">
    <property type="entry name" value="TRANSCRIPTIONAL REGULATOR-RELATED"/>
    <property type="match status" value="1"/>
</dbReference>
<dbReference type="AlphaFoldDB" id="A0A4R1QIW6"/>
<dbReference type="PROSITE" id="PS50930">
    <property type="entry name" value="HTH_LYTTR"/>
    <property type="match status" value="1"/>
</dbReference>
<evidence type="ECO:0000256" key="2">
    <source>
        <dbReference type="ARBA" id="ARBA00024867"/>
    </source>
</evidence>
<dbReference type="Proteomes" id="UP000295184">
    <property type="component" value="Unassembled WGS sequence"/>
</dbReference>
<dbReference type="SUPFAM" id="SSF52172">
    <property type="entry name" value="CheY-like"/>
    <property type="match status" value="1"/>
</dbReference>
<dbReference type="Pfam" id="PF04397">
    <property type="entry name" value="LytTR"/>
    <property type="match status" value="1"/>
</dbReference>
<dbReference type="InterPro" id="IPR011006">
    <property type="entry name" value="CheY-like_superfamily"/>
</dbReference>
<dbReference type="SMART" id="SM00448">
    <property type="entry name" value="REC"/>
    <property type="match status" value="1"/>
</dbReference>
<reference evidence="6 7" key="1">
    <citation type="submission" date="2019-03" db="EMBL/GenBank/DDBJ databases">
        <title>Genomic Encyclopedia of Type Strains, Phase IV (KMG-IV): sequencing the most valuable type-strain genomes for metagenomic binning, comparative biology and taxonomic classification.</title>
        <authorList>
            <person name="Goeker M."/>
        </authorList>
    </citation>
    <scope>NUCLEOTIDE SEQUENCE [LARGE SCALE GENOMIC DNA]</scope>
    <source>
        <strain evidence="6 7">DSM 100451</strain>
    </source>
</reference>
<dbReference type="InterPro" id="IPR001789">
    <property type="entry name" value="Sig_transdc_resp-reg_receiver"/>
</dbReference>
<accession>A0A4R1QIW6</accession>
<evidence type="ECO:0000259" key="4">
    <source>
        <dbReference type="PROSITE" id="PS50110"/>
    </source>
</evidence>
<evidence type="ECO:0000256" key="3">
    <source>
        <dbReference type="PROSITE-ProRule" id="PRU00169"/>
    </source>
</evidence>